<dbReference type="Proteomes" id="UP000704712">
    <property type="component" value="Unassembled WGS sequence"/>
</dbReference>
<evidence type="ECO:0000313" key="2">
    <source>
        <dbReference type="EMBL" id="KAF4137418.1"/>
    </source>
</evidence>
<dbReference type="EMBL" id="JAACNO010001819">
    <property type="protein sequence ID" value="KAF4137418.1"/>
    <property type="molecule type" value="Genomic_DNA"/>
</dbReference>
<sequence>MVRDDAMPNVLEMGVGAVAVAFKMISDDYKPLVTFSVVNKRHQARAFPVNPRDETRRAM</sequence>
<dbReference type="GO" id="GO:0003676">
    <property type="term" value="F:nucleic acid binding"/>
    <property type="evidence" value="ECO:0007669"/>
    <property type="project" value="InterPro"/>
</dbReference>
<evidence type="ECO:0000313" key="1">
    <source>
        <dbReference type="EMBL" id="KAF4137416.1"/>
    </source>
</evidence>
<dbReference type="EMBL" id="JAACNO010001819">
    <property type="protein sequence ID" value="KAF4137416.1"/>
    <property type="molecule type" value="Genomic_DNA"/>
</dbReference>
<evidence type="ECO:0000313" key="3">
    <source>
        <dbReference type="EMBL" id="KAF4137420.1"/>
    </source>
</evidence>
<gene>
    <name evidence="1" type="ORF">GN958_ATG13390</name>
    <name evidence="2" type="ORF">GN958_ATG13392</name>
    <name evidence="3" type="ORF">GN958_ATG13394</name>
</gene>
<comment type="caution">
    <text evidence="1">The sequence shown here is derived from an EMBL/GenBank/DDBJ whole genome shotgun (WGS) entry which is preliminary data.</text>
</comment>
<accession>A0A8S9U9A6</accession>
<dbReference type="Gene3D" id="3.30.420.10">
    <property type="entry name" value="Ribonuclease H-like superfamily/Ribonuclease H"/>
    <property type="match status" value="1"/>
</dbReference>
<name>A0A8S9U9A6_PHYIN</name>
<reference evidence="1" key="1">
    <citation type="submission" date="2020-03" db="EMBL/GenBank/DDBJ databases">
        <title>Hybrid Assembly of Korean Phytophthora infestans isolates.</title>
        <authorList>
            <person name="Prokchorchik M."/>
            <person name="Lee Y."/>
            <person name="Seo J."/>
            <person name="Cho J.-H."/>
            <person name="Park Y.-E."/>
            <person name="Jang D.-C."/>
            <person name="Im J.-S."/>
            <person name="Choi J.-G."/>
            <person name="Park H.-J."/>
            <person name="Lee G.-B."/>
            <person name="Lee Y.-G."/>
            <person name="Hong S.-Y."/>
            <person name="Cho K."/>
            <person name="Sohn K.H."/>
        </authorList>
    </citation>
    <scope>NUCLEOTIDE SEQUENCE</scope>
    <source>
        <strain evidence="1">KR_2_A2</strain>
    </source>
</reference>
<protein>
    <submittedName>
        <fullName evidence="1">Putative piwi-domain-containing protein</fullName>
    </submittedName>
</protein>
<organism evidence="1 4">
    <name type="scientific">Phytophthora infestans</name>
    <name type="common">Potato late blight agent</name>
    <name type="synonym">Botrytis infestans</name>
    <dbReference type="NCBI Taxonomy" id="4787"/>
    <lineage>
        <taxon>Eukaryota</taxon>
        <taxon>Sar</taxon>
        <taxon>Stramenopiles</taxon>
        <taxon>Oomycota</taxon>
        <taxon>Peronosporomycetes</taxon>
        <taxon>Peronosporales</taxon>
        <taxon>Peronosporaceae</taxon>
        <taxon>Phytophthora</taxon>
    </lineage>
</organism>
<dbReference type="InterPro" id="IPR036397">
    <property type="entry name" value="RNaseH_sf"/>
</dbReference>
<evidence type="ECO:0000313" key="4">
    <source>
        <dbReference type="Proteomes" id="UP000704712"/>
    </source>
</evidence>
<dbReference type="AlphaFoldDB" id="A0A8S9U9A6"/>
<proteinExistence type="predicted"/>
<dbReference type="EMBL" id="JAACNO010001819">
    <property type="protein sequence ID" value="KAF4137420.1"/>
    <property type="molecule type" value="Genomic_DNA"/>
</dbReference>